<comment type="caution">
    <text evidence="2">The sequence shown here is derived from an EMBL/GenBank/DDBJ whole genome shotgun (WGS) entry which is preliminary data.</text>
</comment>
<evidence type="ECO:0000313" key="3">
    <source>
        <dbReference type="Proteomes" id="UP000028705"/>
    </source>
</evidence>
<evidence type="ECO:0000256" key="1">
    <source>
        <dbReference type="SAM" id="Phobius"/>
    </source>
</evidence>
<name>A0A085ZZA6_9FLAO</name>
<dbReference type="Proteomes" id="UP000028705">
    <property type="component" value="Unassembled WGS sequence"/>
</dbReference>
<dbReference type="STRING" id="445961.IW15_22175"/>
<keyword evidence="1" id="KW-0472">Membrane</keyword>
<proteinExistence type="predicted"/>
<gene>
    <name evidence="2" type="ORF">IW15_22175</name>
</gene>
<evidence type="ECO:0000313" key="2">
    <source>
        <dbReference type="EMBL" id="KFF09770.1"/>
    </source>
</evidence>
<dbReference type="AlphaFoldDB" id="A0A085ZZA6"/>
<keyword evidence="1" id="KW-1133">Transmembrane helix</keyword>
<reference evidence="2 3" key="1">
    <citation type="submission" date="2014-07" db="EMBL/GenBank/DDBJ databases">
        <title>Genome of Chryseobacterium soli DSM 19298.</title>
        <authorList>
            <person name="Stropko S.J."/>
            <person name="Pipes S.E."/>
            <person name="Newman J."/>
        </authorList>
    </citation>
    <scope>NUCLEOTIDE SEQUENCE [LARGE SCALE GENOMIC DNA]</scope>
    <source>
        <strain evidence="2 3">DSM 19298</strain>
    </source>
</reference>
<organism evidence="2 3">
    <name type="scientific">Chryseobacterium soli</name>
    <dbReference type="NCBI Taxonomy" id="445961"/>
    <lineage>
        <taxon>Bacteria</taxon>
        <taxon>Pseudomonadati</taxon>
        <taxon>Bacteroidota</taxon>
        <taxon>Flavobacteriia</taxon>
        <taxon>Flavobacteriales</taxon>
        <taxon>Weeksellaceae</taxon>
        <taxon>Chryseobacterium group</taxon>
        <taxon>Chryseobacterium</taxon>
    </lineage>
</organism>
<accession>A0A085ZZA6</accession>
<protein>
    <submittedName>
        <fullName evidence="2">Uncharacterized protein</fullName>
    </submittedName>
</protein>
<feature type="transmembrane region" description="Helical" evidence="1">
    <location>
        <begin position="28"/>
        <end position="53"/>
    </location>
</feature>
<dbReference type="eggNOG" id="ENOG50314UT">
    <property type="taxonomic scope" value="Bacteria"/>
</dbReference>
<dbReference type="RefSeq" id="WP_034715553.1">
    <property type="nucleotide sequence ID" value="NZ_JPRH01000017.1"/>
</dbReference>
<keyword evidence="3" id="KW-1185">Reference proteome</keyword>
<feature type="transmembrane region" description="Helical" evidence="1">
    <location>
        <begin position="5"/>
        <end position="22"/>
    </location>
</feature>
<keyword evidence="1" id="KW-0812">Transmembrane</keyword>
<dbReference type="EMBL" id="JPRH01000017">
    <property type="protein sequence ID" value="KFF09770.1"/>
    <property type="molecule type" value="Genomic_DNA"/>
</dbReference>
<sequence>MLIKCIGMVAILLAAGAVFFIIKGPQSGAYVFAGIMFLFACEFIAKVGSTVVIDLNRKTIVQKSGLLSSGQTIEFGDIKSFSINNKIYAVLLISSAYAIIEHSKKQRGLLLGQSLMNTKVTEALLLETEALLGRR</sequence>